<comment type="similarity">
    <text evidence="2">Belongs to the VirD4/TraG family.</text>
</comment>
<evidence type="ECO:0000313" key="9">
    <source>
        <dbReference type="EMBL" id="SHF50962.1"/>
    </source>
</evidence>
<keyword evidence="3" id="KW-1003">Cell membrane</keyword>
<evidence type="ECO:0000256" key="2">
    <source>
        <dbReference type="ARBA" id="ARBA00008806"/>
    </source>
</evidence>
<dbReference type="GO" id="GO:0005886">
    <property type="term" value="C:plasma membrane"/>
    <property type="evidence" value="ECO:0007669"/>
    <property type="project" value="UniProtKB-SubCell"/>
</dbReference>
<feature type="compositionally biased region" description="Basic residues" evidence="7">
    <location>
        <begin position="667"/>
        <end position="683"/>
    </location>
</feature>
<feature type="compositionally biased region" description="Basic and acidic residues" evidence="7">
    <location>
        <begin position="633"/>
        <end position="646"/>
    </location>
</feature>
<feature type="compositionally biased region" description="Basic and acidic residues" evidence="7">
    <location>
        <begin position="597"/>
        <end position="607"/>
    </location>
</feature>
<evidence type="ECO:0000256" key="8">
    <source>
        <dbReference type="SAM" id="Phobius"/>
    </source>
</evidence>
<keyword evidence="5 8" id="KW-1133">Transmembrane helix</keyword>
<name>A0A1M5C975_9THEO</name>
<evidence type="ECO:0000256" key="3">
    <source>
        <dbReference type="ARBA" id="ARBA00022475"/>
    </source>
</evidence>
<evidence type="ECO:0000256" key="4">
    <source>
        <dbReference type="ARBA" id="ARBA00022692"/>
    </source>
</evidence>
<feature type="region of interest" description="Disordered" evidence="7">
    <location>
        <begin position="572"/>
        <end position="683"/>
    </location>
</feature>
<protein>
    <submittedName>
        <fullName evidence="9">Type IV secretion system protein VirD4</fullName>
    </submittedName>
</protein>
<accession>A0A1M5C975</accession>
<evidence type="ECO:0000256" key="6">
    <source>
        <dbReference type="ARBA" id="ARBA00023136"/>
    </source>
</evidence>
<evidence type="ECO:0000313" key="10">
    <source>
        <dbReference type="Proteomes" id="UP000184088"/>
    </source>
</evidence>
<dbReference type="STRING" id="1121256.SAMN02746089_02061"/>
<feature type="transmembrane region" description="Helical" evidence="8">
    <location>
        <begin position="6"/>
        <end position="24"/>
    </location>
</feature>
<dbReference type="InterPro" id="IPR003688">
    <property type="entry name" value="TraG/VirD4"/>
</dbReference>
<dbReference type="AlphaFoldDB" id="A0A1M5C975"/>
<evidence type="ECO:0000256" key="5">
    <source>
        <dbReference type="ARBA" id="ARBA00022989"/>
    </source>
</evidence>
<dbReference type="PANTHER" id="PTHR37937">
    <property type="entry name" value="CONJUGATIVE TRANSFER: DNA TRANSPORT"/>
    <property type="match status" value="1"/>
</dbReference>
<feature type="transmembrane region" description="Helical" evidence="8">
    <location>
        <begin position="68"/>
        <end position="89"/>
    </location>
</feature>
<evidence type="ECO:0000256" key="1">
    <source>
        <dbReference type="ARBA" id="ARBA00004651"/>
    </source>
</evidence>
<dbReference type="Pfam" id="PF02534">
    <property type="entry name" value="T4SS-DNA_transf"/>
    <property type="match status" value="1"/>
</dbReference>
<keyword evidence="10" id="KW-1185">Reference proteome</keyword>
<dbReference type="InterPro" id="IPR051539">
    <property type="entry name" value="T4SS-coupling_protein"/>
</dbReference>
<proteinExistence type="inferred from homology"/>
<dbReference type="PANTHER" id="PTHR37937:SF1">
    <property type="entry name" value="CONJUGATIVE TRANSFER: DNA TRANSPORT"/>
    <property type="match status" value="1"/>
</dbReference>
<dbReference type="NCBIfam" id="NF045973">
    <property type="entry name" value="conju_CD1115"/>
    <property type="match status" value="1"/>
</dbReference>
<gene>
    <name evidence="9" type="ORF">SAMN02746089_02061</name>
</gene>
<dbReference type="Gene3D" id="3.40.50.300">
    <property type="entry name" value="P-loop containing nucleotide triphosphate hydrolases"/>
    <property type="match status" value="2"/>
</dbReference>
<sequence>MKEKALTALMGTTVYMLAGVWLFVPIVRMYMALKGYNGVGNMPDLSFVKTMYANPLLDFKALADKRILTGYLIMSFIVAVITAALIVIARESGVNTAGVEYLKDNGTHGTANWMTESEARKVLGIGTNRGLIFGKINGRTVTLHEKTYFNRNVAVFGASGSMKSRSYVRTNMLQLAKEGKSMVVTDPKGELFNDMARFLRDMGYDVKLFNLVNMTHSDRWNPIAEVKDDIDAQMFTEVVIANTKVIGSKSGDPFWDRAEQNLLKALVLYVVCEYPEENKNLASVYALLASGDSKKVDDIFDTLPAGHPAKMPYNIYAQANETVRTGVVIGLGTRLQVFQNRLVQKLTEVSDIDLTQPARKKCAYFCISSDMDSTFDFLAGLFFSFLFIKLIRYADMNGGRCSPEVYFLLDEFPNIGAIPDFTKKISTIRSRGLHCSVIFQNIAQLRNRYPNDAWQEIIGNCDSRLFLGCTDTATAQFVCDLLGAATVRSVSIRKKAGLEGLFDLGDVSSGTQKRNLLNPDEILRLPPEKAILILRGQKPLMIDKMDYTKHPLAKMIKPEPISMYSPEWAKEEKQNKANVKQVESEKEADMEQTQSAKETDMKHTQDAEEKETDTAENETKFFYISKVKTNESGTEKTEAKESEMKGAENNTVTEVSMNADEQAEKKSQKKNGRKSKKNMNKGW</sequence>
<comment type="subcellular location">
    <subcellularLocation>
        <location evidence="1">Cell membrane</location>
        <topology evidence="1">Multi-pass membrane protein</topology>
    </subcellularLocation>
</comment>
<dbReference type="InterPro" id="IPR027417">
    <property type="entry name" value="P-loop_NTPase"/>
</dbReference>
<evidence type="ECO:0000256" key="7">
    <source>
        <dbReference type="SAM" id="MobiDB-lite"/>
    </source>
</evidence>
<dbReference type="Proteomes" id="UP000184088">
    <property type="component" value="Unassembled WGS sequence"/>
</dbReference>
<organism evidence="9 10">
    <name type="scientific">Caldanaerobius fijiensis DSM 17918</name>
    <dbReference type="NCBI Taxonomy" id="1121256"/>
    <lineage>
        <taxon>Bacteria</taxon>
        <taxon>Bacillati</taxon>
        <taxon>Bacillota</taxon>
        <taxon>Clostridia</taxon>
        <taxon>Thermoanaerobacterales</taxon>
        <taxon>Thermoanaerobacteraceae</taxon>
        <taxon>Caldanaerobius</taxon>
    </lineage>
</organism>
<reference evidence="9 10" key="1">
    <citation type="submission" date="2016-11" db="EMBL/GenBank/DDBJ databases">
        <authorList>
            <person name="Jaros S."/>
            <person name="Januszkiewicz K."/>
            <person name="Wedrychowicz H."/>
        </authorList>
    </citation>
    <scope>NUCLEOTIDE SEQUENCE [LARGE SCALE GENOMIC DNA]</scope>
    <source>
        <strain evidence="9 10">DSM 17918</strain>
    </source>
</reference>
<keyword evidence="6 8" id="KW-0472">Membrane</keyword>
<dbReference type="CDD" id="cd01127">
    <property type="entry name" value="TrwB_TraG_TraD_VirD4"/>
    <property type="match status" value="1"/>
</dbReference>
<dbReference type="SUPFAM" id="SSF52540">
    <property type="entry name" value="P-loop containing nucleoside triphosphate hydrolases"/>
    <property type="match status" value="1"/>
</dbReference>
<dbReference type="EMBL" id="FQVH01000026">
    <property type="protein sequence ID" value="SHF50962.1"/>
    <property type="molecule type" value="Genomic_DNA"/>
</dbReference>
<keyword evidence="4 8" id="KW-0812">Transmembrane</keyword>
<dbReference type="RefSeq" id="WP_234946017.1">
    <property type="nucleotide sequence ID" value="NZ_FQVH01000026.1"/>
</dbReference>